<dbReference type="EC" id="3.1.3.18" evidence="1"/>
<evidence type="ECO:0000313" key="1">
    <source>
        <dbReference type="EMBL" id="OBV40532.1"/>
    </source>
</evidence>
<dbReference type="GO" id="GO:0008967">
    <property type="term" value="F:phosphoglycolate phosphatase activity"/>
    <property type="evidence" value="ECO:0007669"/>
    <property type="project" value="UniProtKB-EC"/>
</dbReference>
<dbReference type="Proteomes" id="UP000092713">
    <property type="component" value="Unassembled WGS sequence"/>
</dbReference>
<dbReference type="Gene3D" id="3.40.50.1000">
    <property type="entry name" value="HAD superfamily/HAD-like"/>
    <property type="match status" value="1"/>
</dbReference>
<reference evidence="1 2" key="1">
    <citation type="submission" date="2016-04" db="EMBL/GenBank/DDBJ databases">
        <title>Draft genome sequence of Janthinobacterium psychrotolerans sp. nov., isolated from freshwater sediments in Denmark.</title>
        <authorList>
            <person name="Gong X."/>
            <person name="Skrivergaard S."/>
            <person name="Korsgaard B.S."/>
            <person name="Schreiber L."/>
            <person name="Marshall I.P."/>
            <person name="Finster K."/>
            <person name="Schramm A."/>
        </authorList>
    </citation>
    <scope>NUCLEOTIDE SEQUENCE [LARGE SCALE GENOMIC DNA]</scope>
    <source>
        <strain evidence="1 2">S3-2</strain>
    </source>
</reference>
<comment type="caution">
    <text evidence="1">The sequence shown here is derived from an EMBL/GenBank/DDBJ whole genome shotgun (WGS) entry which is preliminary data.</text>
</comment>
<organism evidence="1 2">
    <name type="scientific">Janthinobacterium psychrotolerans</name>
    <dbReference type="NCBI Taxonomy" id="1747903"/>
    <lineage>
        <taxon>Bacteria</taxon>
        <taxon>Pseudomonadati</taxon>
        <taxon>Pseudomonadota</taxon>
        <taxon>Betaproteobacteria</taxon>
        <taxon>Burkholderiales</taxon>
        <taxon>Oxalobacteraceae</taxon>
        <taxon>Janthinobacterium</taxon>
    </lineage>
</organism>
<dbReference type="InterPro" id="IPR041492">
    <property type="entry name" value="HAD_2"/>
</dbReference>
<dbReference type="InterPro" id="IPR036412">
    <property type="entry name" value="HAD-like_sf"/>
</dbReference>
<proteinExistence type="predicted"/>
<dbReference type="GO" id="GO:0006281">
    <property type="term" value="P:DNA repair"/>
    <property type="evidence" value="ECO:0007669"/>
    <property type="project" value="TreeGrafter"/>
</dbReference>
<accession>A0A1A7C4A2</accession>
<keyword evidence="1" id="KW-0378">Hydrolase</keyword>
<sequence>MDSTSTIVRCIQAAAKDLGLPVPTDLLASHVIGLGLQEAMRVVMPDVDAKYHARMVERYRYHYLSRDHELVLFDGVQEMLLDLSQNGYFLAVATGKSRVGLNRALNAVKLLSLFDATRCADETFSKPHPAMLQELTRELGQDMRRTVMIGDTSHDLLMANNAGAAGIAVEYGAHPVSQLQECTPIYSAANVAQLHQWLSEHA</sequence>
<dbReference type="PANTHER" id="PTHR43434">
    <property type="entry name" value="PHOSPHOGLYCOLATE PHOSPHATASE"/>
    <property type="match status" value="1"/>
</dbReference>
<dbReference type="PATRIC" id="fig|1747903.4.peg.4172"/>
<dbReference type="AlphaFoldDB" id="A0A1A7C4A2"/>
<dbReference type="GO" id="GO:0005829">
    <property type="term" value="C:cytosol"/>
    <property type="evidence" value="ECO:0007669"/>
    <property type="project" value="TreeGrafter"/>
</dbReference>
<dbReference type="SUPFAM" id="SSF56784">
    <property type="entry name" value="HAD-like"/>
    <property type="match status" value="1"/>
</dbReference>
<dbReference type="NCBIfam" id="TIGR01549">
    <property type="entry name" value="HAD-SF-IA-v1"/>
    <property type="match status" value="1"/>
</dbReference>
<name>A0A1A7C4A2_9BURK</name>
<dbReference type="InterPro" id="IPR006549">
    <property type="entry name" value="HAD-SF_hydro_IIIA"/>
</dbReference>
<dbReference type="InterPro" id="IPR023198">
    <property type="entry name" value="PGP-like_dom2"/>
</dbReference>
<dbReference type="Gene3D" id="1.10.150.240">
    <property type="entry name" value="Putative phosphatase, domain 2"/>
    <property type="match status" value="1"/>
</dbReference>
<dbReference type="InterPro" id="IPR050155">
    <property type="entry name" value="HAD-like_hydrolase_sf"/>
</dbReference>
<dbReference type="STRING" id="1747903.ASR47_101732"/>
<evidence type="ECO:0000313" key="2">
    <source>
        <dbReference type="Proteomes" id="UP000092713"/>
    </source>
</evidence>
<dbReference type="NCBIfam" id="TIGR01662">
    <property type="entry name" value="HAD-SF-IIIA"/>
    <property type="match status" value="1"/>
</dbReference>
<dbReference type="EMBL" id="LOCQ01000046">
    <property type="protein sequence ID" value="OBV40532.1"/>
    <property type="molecule type" value="Genomic_DNA"/>
</dbReference>
<dbReference type="Pfam" id="PF13419">
    <property type="entry name" value="HAD_2"/>
    <property type="match status" value="1"/>
</dbReference>
<gene>
    <name evidence="1" type="ORF">ASR47_101732</name>
</gene>
<dbReference type="InterPro" id="IPR023214">
    <property type="entry name" value="HAD_sf"/>
</dbReference>
<dbReference type="PANTHER" id="PTHR43434:SF24">
    <property type="entry name" value="HYDROLASE-RELATED"/>
    <property type="match status" value="1"/>
</dbReference>
<dbReference type="NCBIfam" id="TIGR01509">
    <property type="entry name" value="HAD-SF-IA-v3"/>
    <property type="match status" value="1"/>
</dbReference>
<keyword evidence="2" id="KW-1185">Reference proteome</keyword>
<protein>
    <submittedName>
        <fullName evidence="1">Phosphoglycolate phosphatase</fullName>
        <ecNumber evidence="1">3.1.3.18</ecNumber>
    </submittedName>
</protein>
<dbReference type="InterPro" id="IPR006439">
    <property type="entry name" value="HAD-SF_hydro_IA"/>
</dbReference>